<accession>A0A059AX91</accession>
<reference evidence="1" key="1">
    <citation type="submission" date="2013-07" db="EMBL/GenBank/DDBJ databases">
        <title>The genome of Eucalyptus grandis.</title>
        <authorList>
            <person name="Schmutz J."/>
            <person name="Hayes R."/>
            <person name="Myburg A."/>
            <person name="Tuskan G."/>
            <person name="Grattapaglia D."/>
            <person name="Rokhsar D.S."/>
        </authorList>
    </citation>
    <scope>NUCLEOTIDE SEQUENCE</scope>
    <source>
        <tissue evidence="1">Leaf extractions</tissue>
    </source>
</reference>
<organism evidence="1">
    <name type="scientific">Eucalyptus grandis</name>
    <name type="common">Flooded gum</name>
    <dbReference type="NCBI Taxonomy" id="71139"/>
    <lineage>
        <taxon>Eukaryota</taxon>
        <taxon>Viridiplantae</taxon>
        <taxon>Streptophyta</taxon>
        <taxon>Embryophyta</taxon>
        <taxon>Tracheophyta</taxon>
        <taxon>Spermatophyta</taxon>
        <taxon>Magnoliopsida</taxon>
        <taxon>eudicotyledons</taxon>
        <taxon>Gunneridae</taxon>
        <taxon>Pentapetalae</taxon>
        <taxon>rosids</taxon>
        <taxon>malvids</taxon>
        <taxon>Myrtales</taxon>
        <taxon>Myrtaceae</taxon>
        <taxon>Myrtoideae</taxon>
        <taxon>Eucalypteae</taxon>
        <taxon>Eucalyptus</taxon>
    </lineage>
</organism>
<sequence>MAGGVAVTGDAAGRSFAAEVERRRSRNRWKSRSEEFLEKMNSFPQNFRVCSGVFFFTVVASLEFSRHPFNACMCRH</sequence>
<dbReference type="InParanoid" id="A0A059AX91"/>
<evidence type="ECO:0000313" key="1">
    <source>
        <dbReference type="EMBL" id="KCW58458.1"/>
    </source>
</evidence>
<dbReference type="Gramene" id="KCW58458">
    <property type="protein sequence ID" value="KCW58458"/>
    <property type="gene ID" value="EUGRSUZ_H01141"/>
</dbReference>
<proteinExistence type="predicted"/>
<gene>
    <name evidence="1" type="ORF">EUGRSUZ_H01141</name>
</gene>
<dbReference type="AlphaFoldDB" id="A0A059AX91"/>
<dbReference type="EMBL" id="KK198760">
    <property type="protein sequence ID" value="KCW58458.1"/>
    <property type="molecule type" value="Genomic_DNA"/>
</dbReference>
<protein>
    <submittedName>
        <fullName evidence="1">Uncharacterized protein</fullName>
    </submittedName>
</protein>
<name>A0A059AX91_EUCGR</name>